<dbReference type="InterPro" id="IPR018490">
    <property type="entry name" value="cNMP-bd_dom_sf"/>
</dbReference>
<evidence type="ECO:0000256" key="3">
    <source>
        <dbReference type="ARBA" id="ARBA00023163"/>
    </source>
</evidence>
<evidence type="ECO:0000313" key="5">
    <source>
        <dbReference type="EMBL" id="MUP08799.1"/>
    </source>
</evidence>
<organism evidence="5 6">
    <name type="scientific">Agrobacterium vitis</name>
    <name type="common">Rhizobium vitis</name>
    <dbReference type="NCBI Taxonomy" id="373"/>
    <lineage>
        <taxon>Bacteria</taxon>
        <taxon>Pseudomonadati</taxon>
        <taxon>Pseudomonadota</taxon>
        <taxon>Alphaproteobacteria</taxon>
        <taxon>Hyphomicrobiales</taxon>
        <taxon>Rhizobiaceae</taxon>
        <taxon>Rhizobium/Agrobacterium group</taxon>
        <taxon>Agrobacterium</taxon>
    </lineage>
</organism>
<dbReference type="InterPro" id="IPR014710">
    <property type="entry name" value="RmlC-like_jellyroll"/>
</dbReference>
<evidence type="ECO:0000256" key="2">
    <source>
        <dbReference type="ARBA" id="ARBA00023125"/>
    </source>
</evidence>
<feature type="domain" description="HTH crp-type" evidence="4">
    <location>
        <begin position="140"/>
        <end position="218"/>
    </location>
</feature>
<dbReference type="Gene3D" id="1.10.10.10">
    <property type="entry name" value="Winged helix-like DNA-binding domain superfamily/Winged helix DNA-binding domain"/>
    <property type="match status" value="1"/>
</dbReference>
<dbReference type="GO" id="GO:0003677">
    <property type="term" value="F:DNA binding"/>
    <property type="evidence" value="ECO:0007669"/>
    <property type="project" value="UniProtKB-KW"/>
</dbReference>
<dbReference type="SUPFAM" id="SSF46785">
    <property type="entry name" value="Winged helix' DNA-binding domain"/>
    <property type="match status" value="1"/>
</dbReference>
<keyword evidence="1" id="KW-0805">Transcription regulation</keyword>
<proteinExistence type="predicted"/>
<keyword evidence="2" id="KW-0238">DNA-binding</keyword>
<dbReference type="EMBL" id="MBFA02000002">
    <property type="protein sequence ID" value="MUP08799.1"/>
    <property type="molecule type" value="Genomic_DNA"/>
</dbReference>
<gene>
    <name evidence="5" type="ORF">BBK91_002760</name>
</gene>
<dbReference type="SMART" id="SM00419">
    <property type="entry name" value="HTH_CRP"/>
    <property type="match status" value="1"/>
</dbReference>
<protein>
    <submittedName>
        <fullName evidence="5">Helix-turn-helix domain-containing protein</fullName>
    </submittedName>
</protein>
<dbReference type="AlphaFoldDB" id="A0ABD6H1P7"/>
<dbReference type="Pfam" id="PF13545">
    <property type="entry name" value="HTH_Crp_2"/>
    <property type="match status" value="1"/>
</dbReference>
<evidence type="ECO:0000259" key="4">
    <source>
        <dbReference type="PROSITE" id="PS51063"/>
    </source>
</evidence>
<keyword evidence="3" id="KW-0804">Transcription</keyword>
<evidence type="ECO:0000313" key="6">
    <source>
        <dbReference type="Proteomes" id="UP000179536"/>
    </source>
</evidence>
<reference evidence="5 6" key="1">
    <citation type="submission" date="2019-11" db="EMBL/GenBank/DDBJ databases">
        <title>Whole-genome sequencing of Allorhizobium vitis.</title>
        <authorList>
            <person name="Gan H.M."/>
            <person name="Savka M.A."/>
        </authorList>
    </citation>
    <scope>NUCLEOTIDE SEQUENCE [LARGE SCALE GENOMIC DNA]</scope>
    <source>
        <strain evidence="5 6">RF2/1</strain>
    </source>
</reference>
<dbReference type="InterPro" id="IPR012318">
    <property type="entry name" value="HTH_CRP"/>
</dbReference>
<sequence>MQRRTHVMFNRTALGEVSPVFPIDFVISAEIGSKSQMCKLVAPRTRVFLHDFPRSSEFLLQDGCIALYQSLYDGRRQILDILGPGSFLGLSIGSSVNCCAETLAFTQIQPVAQLTDHALGSALKHMLRRSQALVTLLGRKTAQEKVAFALLDLAERFTLTSKASQLRKTTFRLFLTRADLADWLGLTLETVSRCLNSFKRSGILTFNHPEIITIADENALRCLASGQPSLAGQKSAKGDVSLQPS</sequence>
<evidence type="ECO:0000256" key="1">
    <source>
        <dbReference type="ARBA" id="ARBA00023015"/>
    </source>
</evidence>
<name>A0ABD6H1P7_AGRVI</name>
<dbReference type="PROSITE" id="PS51063">
    <property type="entry name" value="HTH_CRP_2"/>
    <property type="match status" value="1"/>
</dbReference>
<dbReference type="Gene3D" id="2.60.120.10">
    <property type="entry name" value="Jelly Rolls"/>
    <property type="match status" value="1"/>
</dbReference>
<dbReference type="InterPro" id="IPR036388">
    <property type="entry name" value="WH-like_DNA-bd_sf"/>
</dbReference>
<dbReference type="SUPFAM" id="SSF51206">
    <property type="entry name" value="cAMP-binding domain-like"/>
    <property type="match status" value="1"/>
</dbReference>
<dbReference type="CDD" id="cd00092">
    <property type="entry name" value="HTH_CRP"/>
    <property type="match status" value="1"/>
</dbReference>
<accession>A0ABD6H1P7</accession>
<dbReference type="PRINTS" id="PR00034">
    <property type="entry name" value="HTHCRP"/>
</dbReference>
<dbReference type="Proteomes" id="UP000179536">
    <property type="component" value="Unassembled WGS sequence"/>
</dbReference>
<comment type="caution">
    <text evidence="5">The sequence shown here is derived from an EMBL/GenBank/DDBJ whole genome shotgun (WGS) entry which is preliminary data.</text>
</comment>
<dbReference type="InterPro" id="IPR036390">
    <property type="entry name" value="WH_DNA-bd_sf"/>
</dbReference>